<evidence type="ECO:0000256" key="8">
    <source>
        <dbReference type="ARBA" id="ARBA00023128"/>
    </source>
</evidence>
<reference evidence="15" key="2">
    <citation type="submission" date="2025-05" db="UniProtKB">
        <authorList>
            <consortium name="RefSeq"/>
        </authorList>
    </citation>
    <scope>IDENTIFICATION</scope>
</reference>
<evidence type="ECO:0000256" key="4">
    <source>
        <dbReference type="ARBA" id="ARBA00022692"/>
    </source>
</evidence>
<dbReference type="Pfam" id="PF02064">
    <property type="entry name" value="MAS20"/>
    <property type="match status" value="1"/>
</dbReference>
<evidence type="ECO:0000256" key="3">
    <source>
        <dbReference type="ARBA" id="ARBA00022448"/>
    </source>
</evidence>
<evidence type="ECO:0000256" key="5">
    <source>
        <dbReference type="ARBA" id="ARBA00022787"/>
    </source>
</evidence>
<evidence type="ECO:0000256" key="1">
    <source>
        <dbReference type="ARBA" id="ARBA00004572"/>
    </source>
</evidence>
<dbReference type="GO" id="GO:0006886">
    <property type="term" value="P:intracellular protein transport"/>
    <property type="evidence" value="ECO:0007669"/>
    <property type="project" value="InterPro"/>
</dbReference>
<dbReference type="RefSeq" id="XP_065661901.1">
    <property type="nucleotide sequence ID" value="XM_065805829.1"/>
</dbReference>
<evidence type="ECO:0000256" key="12">
    <source>
        <dbReference type="SAM" id="Phobius"/>
    </source>
</evidence>
<dbReference type="InterPro" id="IPR002056">
    <property type="entry name" value="MAS20"/>
</dbReference>
<dbReference type="GO" id="GO:0006605">
    <property type="term" value="P:protein targeting"/>
    <property type="evidence" value="ECO:0007669"/>
    <property type="project" value="InterPro"/>
</dbReference>
<evidence type="ECO:0000256" key="11">
    <source>
        <dbReference type="SAM" id="MobiDB-lite"/>
    </source>
</evidence>
<dbReference type="PIRSF" id="PIRSF037707">
    <property type="entry name" value="MAS20_rcpt"/>
    <property type="match status" value="1"/>
</dbReference>
<evidence type="ECO:0000313" key="15">
    <source>
        <dbReference type="RefSeq" id="XP_065661901.1"/>
    </source>
</evidence>
<keyword evidence="6" id="KW-0653">Protein transport</keyword>
<keyword evidence="7 12" id="KW-1133">Transmembrane helix</keyword>
<evidence type="ECO:0000256" key="10">
    <source>
        <dbReference type="PIRNR" id="PIRNR037707"/>
    </source>
</evidence>
<evidence type="ECO:0000256" key="9">
    <source>
        <dbReference type="ARBA" id="ARBA00023136"/>
    </source>
</evidence>
<dbReference type="PANTHER" id="PTHR12430">
    <property type="entry name" value="MITOCHONDRIAL IMPORT RECEPTOR SUBUNIT TOM20"/>
    <property type="match status" value="1"/>
</dbReference>
<dbReference type="GO" id="GO:0016031">
    <property type="term" value="P:tRNA import into mitochondrion"/>
    <property type="evidence" value="ECO:0007669"/>
    <property type="project" value="TreeGrafter"/>
</dbReference>
<feature type="region of interest" description="Disordered" evidence="11">
    <location>
        <begin position="43"/>
        <end position="63"/>
    </location>
</feature>
<evidence type="ECO:0000313" key="14">
    <source>
        <dbReference type="Proteomes" id="UP001652625"/>
    </source>
</evidence>
<dbReference type="OMA" id="PPPIFQI"/>
<keyword evidence="9 10" id="KW-0472">Membrane</keyword>
<dbReference type="GO" id="GO:0030943">
    <property type="term" value="F:mitochondrion targeting sequence binding"/>
    <property type="evidence" value="ECO:0007669"/>
    <property type="project" value="TreeGrafter"/>
</dbReference>
<accession>T2MDD8</accession>
<keyword evidence="4 12" id="KW-0812">Transmembrane</keyword>
<comment type="similarity">
    <text evidence="2 10">Belongs to the Tom20 family.</text>
</comment>
<feature type="transmembrane region" description="Helical" evidence="12">
    <location>
        <begin position="6"/>
        <end position="26"/>
    </location>
</feature>
<organism evidence="13">
    <name type="scientific">Hydra vulgaris</name>
    <name type="common">Hydra</name>
    <name type="synonym">Hydra attenuata</name>
    <dbReference type="NCBI Taxonomy" id="6087"/>
    <lineage>
        <taxon>Eukaryota</taxon>
        <taxon>Metazoa</taxon>
        <taxon>Cnidaria</taxon>
        <taxon>Hydrozoa</taxon>
        <taxon>Hydroidolina</taxon>
        <taxon>Anthoathecata</taxon>
        <taxon>Aplanulata</taxon>
        <taxon>Hydridae</taxon>
        <taxon>Hydra</taxon>
    </lineage>
</organism>
<sequence>MTTYSQIATLAAGVAGVSFLGYCLYFDRKRRCDPLFKQKLKERRLKNQKSADDDSSSSVLPDMKDQEAVQKFFLDEVSKGEECLSMQDYDNCVKHLTNAIVVCGQPQQLLQVFKQTLPPDVFQSLVQNIALYGAMQMQKMQPSPSQASAQVTEDNDGLD</sequence>
<dbReference type="Gene3D" id="1.20.960.10">
    <property type="entry name" value="Mitochondrial outer membrane translocase complex, subunit Tom20 domain"/>
    <property type="match status" value="1"/>
</dbReference>
<dbReference type="GO" id="GO:0030150">
    <property type="term" value="P:protein import into mitochondrial matrix"/>
    <property type="evidence" value="ECO:0007669"/>
    <property type="project" value="TreeGrafter"/>
</dbReference>
<dbReference type="GO" id="GO:0008320">
    <property type="term" value="F:protein transmembrane transporter activity"/>
    <property type="evidence" value="ECO:0007669"/>
    <property type="project" value="TreeGrafter"/>
</dbReference>
<protein>
    <submittedName>
        <fullName evidence="13 15">Mitochondrial import receptor subunit TOM20 homolog</fullName>
    </submittedName>
</protein>
<dbReference type="SUPFAM" id="SSF47157">
    <property type="entry name" value="Mitochondrial import receptor subunit Tom20"/>
    <property type="match status" value="1"/>
</dbReference>
<dbReference type="GO" id="GO:0005742">
    <property type="term" value="C:mitochondrial outer membrane translocase complex"/>
    <property type="evidence" value="ECO:0007669"/>
    <property type="project" value="UniProtKB-UniRule"/>
</dbReference>
<evidence type="ECO:0000256" key="2">
    <source>
        <dbReference type="ARBA" id="ARBA00005792"/>
    </source>
</evidence>
<keyword evidence="3" id="KW-0813">Transport</keyword>
<keyword evidence="13 15" id="KW-0675">Receptor</keyword>
<gene>
    <name evidence="13" type="primary">TOMM20</name>
    <name evidence="15" type="synonym">LOC100202953</name>
</gene>
<keyword evidence="8 10" id="KW-0496">Mitochondrion</keyword>
<reference evidence="13" key="1">
    <citation type="journal article" date="2013" name="Genome Biol. Evol.">
        <title>Punctuated emergences of genetic and phenotypic innovations in eumetazoan, bilaterian, euteleostome, and hominidae ancestors.</title>
        <authorList>
            <person name="Wenger Y."/>
            <person name="Galliot B."/>
        </authorList>
    </citation>
    <scope>NUCLEOTIDE SEQUENCE</scope>
    <source>
        <tissue evidence="13">Whole animals</tissue>
    </source>
</reference>
<dbReference type="Proteomes" id="UP001652625">
    <property type="component" value="Chromosome 09"/>
</dbReference>
<dbReference type="InterPro" id="IPR022422">
    <property type="entry name" value="MAS20_rcpt_metazoan"/>
</dbReference>
<dbReference type="GeneID" id="100202953"/>
<evidence type="ECO:0000256" key="7">
    <source>
        <dbReference type="ARBA" id="ARBA00022989"/>
    </source>
</evidence>
<proteinExistence type="evidence at transcript level"/>
<dbReference type="KEGG" id="hmg:100202953"/>
<name>T2MDD8_HYDVU</name>
<keyword evidence="14" id="KW-1185">Reference proteome</keyword>
<comment type="subcellular location">
    <subcellularLocation>
        <location evidence="1">Mitochondrion outer membrane</location>
        <topology evidence="1">Single-pass membrane protein</topology>
    </subcellularLocation>
</comment>
<dbReference type="OrthoDB" id="2154253at2759"/>
<dbReference type="PRINTS" id="PR00351">
    <property type="entry name" value="OM20RECEPTOR"/>
</dbReference>
<evidence type="ECO:0000256" key="6">
    <source>
        <dbReference type="ARBA" id="ARBA00022927"/>
    </source>
</evidence>
<keyword evidence="5 10" id="KW-1000">Mitochondrion outer membrane</keyword>
<dbReference type="AlphaFoldDB" id="T2MDD8"/>
<dbReference type="EMBL" id="HAAD01003730">
    <property type="protein sequence ID" value="CDG69962.1"/>
    <property type="molecule type" value="mRNA"/>
</dbReference>
<dbReference type="PRINTS" id="PR01989">
    <property type="entry name" value="EUOM20RECPTR"/>
</dbReference>
<dbReference type="RefSeq" id="XP_002154736.1">
    <property type="nucleotide sequence ID" value="XM_002154700.3"/>
</dbReference>
<evidence type="ECO:0000313" key="13">
    <source>
        <dbReference type="EMBL" id="CDG69962.1"/>
    </source>
</evidence>
<dbReference type="InterPro" id="IPR023392">
    <property type="entry name" value="Tom20_dom_sf"/>
</dbReference>
<dbReference type="PANTHER" id="PTHR12430:SF0">
    <property type="entry name" value="TRANSLOCASE OF OUTER MITOCHONDRIAL MEMBRANE 20"/>
    <property type="match status" value="1"/>
</dbReference>